<dbReference type="InterPro" id="IPR051482">
    <property type="entry name" value="Cholesterol_transport"/>
</dbReference>
<comment type="caution">
    <text evidence="9">The sequence shown here is derived from an EMBL/GenBank/DDBJ whole genome shotgun (WGS) entry which is preliminary data.</text>
</comment>
<gene>
    <name evidence="9" type="primary">GRAMD1C</name>
    <name evidence="9" type="ORF">BGZ80_003174</name>
</gene>
<keyword evidence="3 7" id="KW-0812">Transmembrane</keyword>
<feature type="non-terminal residue" evidence="9">
    <location>
        <position position="1088"/>
    </location>
</feature>
<evidence type="ECO:0000313" key="10">
    <source>
        <dbReference type="Proteomes" id="UP000703661"/>
    </source>
</evidence>
<accession>A0A9P6SWN2</accession>
<feature type="domain" description="VASt" evidence="8">
    <location>
        <begin position="547"/>
        <end position="725"/>
    </location>
</feature>
<dbReference type="SMART" id="SM00568">
    <property type="entry name" value="GRAM"/>
    <property type="match status" value="1"/>
</dbReference>
<dbReference type="AlphaFoldDB" id="A0A9P6SWN2"/>
<sequence>TDVKNTMPQLVQRAESSSFASTSTKPRRSTFSLALPWKPSANISNYAVSPQIPANHPASSNSQLKLSKSQRRFAASFPELADLLNTPQECCLSCLATPPHTPPDALRPAYPSDPSSSPPDTISAISSTERINSISMDEVCRGHLNDYICALERDNLYQGRLYVTVAHLCFYGEHSGKVVRIIINYNDIVSVEREVDLFSYSIRIRAKPLLHTVVASQNGAMSHEDLLTRKDYVLTSFVNYEQAVMEIERKWISVRQDGTSQLMESESFMAESMRLDRSRQECTLERRRLTRAQSLAERGTYSTSSIVSMLEASAHSLSSRHNGIISTVDDEKFIYSLGRTTSQFDGSMSASSLDLPVTYEFQNQRYFKSNRRPSEYHPASSPDHTFERAGAETPMILSNNTGDYDVSFNQTLAVPIPIQVSSSSSLRGYKFKSPTPPPSLLSPPLTTTKVSRSSSTVHGAAGKGTSPGMIVHVRTGSESADFDGNTGNKVDAPGKLASQNHFTSEELLPKLPHPSSQNGPRAFLSLTRPETTQDLSAPVLCGCERHCQNAILSTVVPIPLDLCFELLFSGQGAGQGDTLTCEAHRRVSGSSDVGITAWTADSLDDNVAGLSGWGKRKRQLEYSVLFKVPMLTKTSTACFETQEILQHSANIIRVQSESRIPNVPYGEQFSTLDQICMTWDSPGNTRIKCFTEVKFKRSIMLSSKVEAASLEVFGGFYRELIRQLVDVAETQSSMVVRAVLSALTSEALIRSPSISSDSATYSKVDDFSSSDLDAITPTSPSIYSRPSGVSAAQSLLSQQYLKSPPTISKHPRFSTSLTFTPAEFTLPGRTSRKITGLALRERRSTATDVLKSIDLLTPSPMETPVLRHQDSIENKGTVADSTTAKSVTKAIDLWTEFMSKGRAIFNKTNAHESHSKPATSEASRECAAACDDAELDPSTLESEPSVLGEPINVPKDKEGSTGLSEIEWAASDNMGSHRLEKPRTKPRLIPHIVIWTFAIGLIISILNAWRLVNTVSSVAHIMQTRNNQVDNAAESPLHNAFGSSVISRHLEKQAYLVPIQIQTEMLRAEIMELKELLEAQKKLHQLRS</sequence>
<evidence type="ECO:0000313" key="9">
    <source>
        <dbReference type="EMBL" id="KAG0008681.1"/>
    </source>
</evidence>
<proteinExistence type="inferred from homology"/>
<dbReference type="GO" id="GO:0032934">
    <property type="term" value="F:sterol binding"/>
    <property type="evidence" value="ECO:0007669"/>
    <property type="project" value="TreeGrafter"/>
</dbReference>
<dbReference type="GO" id="GO:0005789">
    <property type="term" value="C:endoplasmic reticulum membrane"/>
    <property type="evidence" value="ECO:0007669"/>
    <property type="project" value="TreeGrafter"/>
</dbReference>
<dbReference type="Pfam" id="PF16016">
    <property type="entry name" value="VASt"/>
    <property type="match status" value="1"/>
</dbReference>
<feature type="region of interest" description="Disordered" evidence="6">
    <location>
        <begin position="429"/>
        <end position="470"/>
    </location>
</feature>
<dbReference type="InterPro" id="IPR011993">
    <property type="entry name" value="PH-like_dom_sf"/>
</dbReference>
<dbReference type="EMBL" id="JAAAID010001824">
    <property type="protein sequence ID" value="KAG0008681.1"/>
    <property type="molecule type" value="Genomic_DNA"/>
</dbReference>
<dbReference type="PANTHER" id="PTHR23319">
    <property type="entry name" value="GRAM DOMAIN CONTAINING 1B, ISOFORM E"/>
    <property type="match status" value="1"/>
</dbReference>
<dbReference type="GO" id="GO:0032541">
    <property type="term" value="C:cortical endoplasmic reticulum"/>
    <property type="evidence" value="ECO:0007669"/>
    <property type="project" value="TreeGrafter"/>
</dbReference>
<feature type="transmembrane region" description="Helical" evidence="7">
    <location>
        <begin position="992"/>
        <end position="1012"/>
    </location>
</feature>
<comment type="subcellular location">
    <subcellularLocation>
        <location evidence="1">Membrane</location>
        <topology evidence="1">Single-pass membrane protein</topology>
    </subcellularLocation>
</comment>
<keyword evidence="10" id="KW-1185">Reference proteome</keyword>
<evidence type="ECO:0000256" key="4">
    <source>
        <dbReference type="ARBA" id="ARBA00022989"/>
    </source>
</evidence>
<evidence type="ECO:0000256" key="3">
    <source>
        <dbReference type="ARBA" id="ARBA00022692"/>
    </source>
</evidence>
<evidence type="ECO:0000256" key="7">
    <source>
        <dbReference type="SAM" id="Phobius"/>
    </source>
</evidence>
<keyword evidence="4 7" id="KW-1133">Transmembrane helix</keyword>
<dbReference type="GO" id="GO:0005886">
    <property type="term" value="C:plasma membrane"/>
    <property type="evidence" value="ECO:0007669"/>
    <property type="project" value="TreeGrafter"/>
</dbReference>
<dbReference type="GO" id="GO:0140268">
    <property type="term" value="C:endoplasmic reticulum-plasma membrane contact site"/>
    <property type="evidence" value="ECO:0007669"/>
    <property type="project" value="TreeGrafter"/>
</dbReference>
<feature type="region of interest" description="Disordered" evidence="6">
    <location>
        <begin position="1"/>
        <end position="29"/>
    </location>
</feature>
<evidence type="ECO:0000256" key="5">
    <source>
        <dbReference type="ARBA" id="ARBA00023136"/>
    </source>
</evidence>
<evidence type="ECO:0000259" key="8">
    <source>
        <dbReference type="PROSITE" id="PS51778"/>
    </source>
</evidence>
<protein>
    <submittedName>
        <fullName evidence="9">Protein Aster-C</fullName>
    </submittedName>
</protein>
<comment type="similarity">
    <text evidence="2">Belongs to the YSP2 family.</text>
</comment>
<dbReference type="GO" id="GO:0032366">
    <property type="term" value="P:intracellular sterol transport"/>
    <property type="evidence" value="ECO:0007669"/>
    <property type="project" value="TreeGrafter"/>
</dbReference>
<dbReference type="InterPro" id="IPR004182">
    <property type="entry name" value="GRAM"/>
</dbReference>
<organism evidence="9 10">
    <name type="scientific">Entomortierella chlamydospora</name>
    <dbReference type="NCBI Taxonomy" id="101097"/>
    <lineage>
        <taxon>Eukaryota</taxon>
        <taxon>Fungi</taxon>
        <taxon>Fungi incertae sedis</taxon>
        <taxon>Mucoromycota</taxon>
        <taxon>Mortierellomycotina</taxon>
        <taxon>Mortierellomycetes</taxon>
        <taxon>Mortierellales</taxon>
        <taxon>Mortierellaceae</taxon>
        <taxon>Entomortierella</taxon>
    </lineage>
</organism>
<dbReference type="Proteomes" id="UP000703661">
    <property type="component" value="Unassembled WGS sequence"/>
</dbReference>
<dbReference type="InterPro" id="IPR031968">
    <property type="entry name" value="VASt"/>
</dbReference>
<dbReference type="PROSITE" id="PS51778">
    <property type="entry name" value="VAST"/>
    <property type="match status" value="1"/>
</dbReference>
<feature type="compositionally biased region" description="Low complexity" evidence="6">
    <location>
        <begin position="442"/>
        <end position="457"/>
    </location>
</feature>
<evidence type="ECO:0000256" key="2">
    <source>
        <dbReference type="ARBA" id="ARBA00006582"/>
    </source>
</evidence>
<dbReference type="PANTHER" id="PTHR23319:SF4">
    <property type="entry name" value="GRAM DOMAIN CONTAINING 1B, ISOFORM E"/>
    <property type="match status" value="1"/>
</dbReference>
<feature type="region of interest" description="Disordered" evidence="6">
    <location>
        <begin position="937"/>
        <end position="959"/>
    </location>
</feature>
<evidence type="ECO:0000256" key="6">
    <source>
        <dbReference type="SAM" id="MobiDB-lite"/>
    </source>
</evidence>
<dbReference type="GO" id="GO:0005739">
    <property type="term" value="C:mitochondrion"/>
    <property type="evidence" value="ECO:0007669"/>
    <property type="project" value="TreeGrafter"/>
</dbReference>
<dbReference type="Gene3D" id="2.30.29.30">
    <property type="entry name" value="Pleckstrin-homology domain (PH domain)/Phosphotyrosine-binding domain (PTB)"/>
    <property type="match status" value="1"/>
</dbReference>
<feature type="non-terminal residue" evidence="9">
    <location>
        <position position="1"/>
    </location>
</feature>
<dbReference type="GO" id="GO:0120015">
    <property type="term" value="F:sterol transfer activity"/>
    <property type="evidence" value="ECO:0007669"/>
    <property type="project" value="TreeGrafter"/>
</dbReference>
<dbReference type="Pfam" id="PF02893">
    <property type="entry name" value="GRAM"/>
    <property type="match status" value="1"/>
</dbReference>
<keyword evidence="5 7" id="KW-0472">Membrane</keyword>
<name>A0A9P6SWN2_9FUNG</name>
<evidence type="ECO:0000256" key="1">
    <source>
        <dbReference type="ARBA" id="ARBA00004167"/>
    </source>
</evidence>
<reference evidence="9" key="1">
    <citation type="journal article" date="2020" name="Fungal Divers.">
        <title>Resolving the Mortierellaceae phylogeny through synthesis of multi-gene phylogenetics and phylogenomics.</title>
        <authorList>
            <person name="Vandepol N."/>
            <person name="Liber J."/>
            <person name="Desiro A."/>
            <person name="Na H."/>
            <person name="Kennedy M."/>
            <person name="Barry K."/>
            <person name="Grigoriev I.V."/>
            <person name="Miller A.N."/>
            <person name="O'Donnell K."/>
            <person name="Stajich J.E."/>
            <person name="Bonito G."/>
        </authorList>
    </citation>
    <scope>NUCLEOTIDE SEQUENCE</scope>
    <source>
        <strain evidence="9">NRRL 2769</strain>
    </source>
</reference>